<dbReference type="GeneID" id="18915187"/>
<keyword evidence="2" id="KW-1185">Reference proteome</keyword>
<reference evidence="1 2" key="1">
    <citation type="journal article" date="2012" name="BMC Genomics">
        <title>Comparative genomics of the white-rot fungi, Phanerochaete carnosa and P. chrysosporium, to elucidate the genetic basis of the distinct wood types they colonize.</title>
        <authorList>
            <person name="Suzuki H."/>
            <person name="MacDonald J."/>
            <person name="Syed K."/>
            <person name="Salamov A."/>
            <person name="Hori C."/>
            <person name="Aerts A."/>
            <person name="Henrissat B."/>
            <person name="Wiebenga A."/>
            <person name="vanKuyk P.A."/>
            <person name="Barry K."/>
            <person name="Lindquist E."/>
            <person name="LaButti K."/>
            <person name="Lapidus A."/>
            <person name="Lucas S."/>
            <person name="Coutinho P."/>
            <person name="Gong Y."/>
            <person name="Samejima M."/>
            <person name="Mahadevan R."/>
            <person name="Abou-Zaid M."/>
            <person name="de Vries R.P."/>
            <person name="Igarashi K."/>
            <person name="Yadav J.S."/>
            <person name="Grigoriev I.V."/>
            <person name="Master E.R."/>
        </authorList>
    </citation>
    <scope>NUCLEOTIDE SEQUENCE [LARGE SCALE GENOMIC DNA]</scope>
    <source>
        <strain evidence="1 2">HHB-10118-sp</strain>
    </source>
</reference>
<dbReference type="KEGG" id="pco:PHACADRAFT_251309"/>
<dbReference type="RefSeq" id="XP_007392946.1">
    <property type="nucleotide sequence ID" value="XM_007392884.1"/>
</dbReference>
<dbReference type="AlphaFoldDB" id="K5WEU4"/>
<dbReference type="Proteomes" id="UP000008370">
    <property type="component" value="Unassembled WGS sequence"/>
</dbReference>
<sequence length="75" mass="8181">MPVEGPAIACAIASAACRSLLRRFFFAVLLSPGGAPVDARVGCVWVGRGRRRWLGETELSPRLRFCPVKVERSLP</sequence>
<gene>
    <name evidence="1" type="ORF">PHACADRAFT_251309</name>
</gene>
<proteinExistence type="predicted"/>
<evidence type="ECO:0000313" key="1">
    <source>
        <dbReference type="EMBL" id="EKM57599.1"/>
    </source>
</evidence>
<evidence type="ECO:0000313" key="2">
    <source>
        <dbReference type="Proteomes" id="UP000008370"/>
    </source>
</evidence>
<accession>K5WEU4</accession>
<protein>
    <submittedName>
        <fullName evidence="1">Uncharacterized protein</fullName>
    </submittedName>
</protein>
<name>K5WEU4_PHACS</name>
<dbReference type="InParanoid" id="K5WEU4"/>
<dbReference type="EMBL" id="JH930470">
    <property type="protein sequence ID" value="EKM57599.1"/>
    <property type="molecule type" value="Genomic_DNA"/>
</dbReference>
<dbReference type="HOGENOM" id="CLU_2671862_0_0_1"/>
<organism evidence="1 2">
    <name type="scientific">Phanerochaete carnosa (strain HHB-10118-sp)</name>
    <name type="common">White-rot fungus</name>
    <name type="synonym">Peniophora carnosa</name>
    <dbReference type="NCBI Taxonomy" id="650164"/>
    <lineage>
        <taxon>Eukaryota</taxon>
        <taxon>Fungi</taxon>
        <taxon>Dikarya</taxon>
        <taxon>Basidiomycota</taxon>
        <taxon>Agaricomycotina</taxon>
        <taxon>Agaricomycetes</taxon>
        <taxon>Polyporales</taxon>
        <taxon>Phanerochaetaceae</taxon>
        <taxon>Phanerochaete</taxon>
    </lineage>
</organism>